<protein>
    <submittedName>
        <fullName evidence="4">TrmH family tRNA/rRNA methyltransferase</fullName>
        <ecNumber evidence="4">2.1.1.-</ecNumber>
    </submittedName>
</protein>
<dbReference type="Gene3D" id="3.40.1280.10">
    <property type="match status" value="1"/>
</dbReference>
<dbReference type="SUPFAM" id="SSF75217">
    <property type="entry name" value="alpha/beta knot"/>
    <property type="match status" value="1"/>
</dbReference>
<dbReference type="RefSeq" id="WP_145078395.1">
    <property type="nucleotide sequence ID" value="NZ_CP036425.1"/>
</dbReference>
<dbReference type="GO" id="GO:0008173">
    <property type="term" value="F:RNA methyltransferase activity"/>
    <property type="evidence" value="ECO:0007669"/>
    <property type="project" value="InterPro"/>
</dbReference>
<keyword evidence="5" id="KW-1185">Reference proteome</keyword>
<sequence length="269" mass="30324">MDIETINSVNDKRLEQFRYVVRRGENDDTRFVVEGWEPVQRLVRWAREHERYQVDCVLCEQGWEDRCRDILQGLSHVNLYTASQEVFEGMMGYRFSRGCMAYGSVVRPYDFDDLGEKEFLLVCEHVENEENLGVMIRTAKAMGVGGVLLGGKGVSAYARRVIRVSMGNVFGLPVVRSTNFLKDIKRIKQKGHVVLGADVSGRAIDVARFEGRVNQKGIVLVMGNEPNGLSDEVRGLCDEMVIVPIDENADSLNVGVAAGILMYELRDKK</sequence>
<dbReference type="Pfam" id="PF00588">
    <property type="entry name" value="SpoU_methylase"/>
    <property type="match status" value="1"/>
</dbReference>
<evidence type="ECO:0000256" key="1">
    <source>
        <dbReference type="ARBA" id="ARBA00022603"/>
    </source>
</evidence>
<dbReference type="InterPro" id="IPR029064">
    <property type="entry name" value="Ribosomal_eL30-like_sf"/>
</dbReference>
<name>A0A517YWA7_9BACT</name>
<evidence type="ECO:0000313" key="4">
    <source>
        <dbReference type="EMBL" id="QDU34497.1"/>
    </source>
</evidence>
<feature type="domain" description="tRNA/rRNA methyltransferase SpoU type" evidence="3">
    <location>
        <begin position="119"/>
        <end position="263"/>
    </location>
</feature>
<dbReference type="EC" id="2.1.1.-" evidence="4"/>
<dbReference type="GO" id="GO:0032259">
    <property type="term" value="P:methylation"/>
    <property type="evidence" value="ECO:0007669"/>
    <property type="project" value="UniProtKB-KW"/>
</dbReference>
<dbReference type="InterPro" id="IPR001537">
    <property type="entry name" value="SpoU_MeTrfase"/>
</dbReference>
<dbReference type="CDD" id="cd18095">
    <property type="entry name" value="SpoU-like_rRNA-MTase"/>
    <property type="match status" value="1"/>
</dbReference>
<evidence type="ECO:0000313" key="5">
    <source>
        <dbReference type="Proteomes" id="UP000317369"/>
    </source>
</evidence>
<reference evidence="4 5" key="1">
    <citation type="submission" date="2019-02" db="EMBL/GenBank/DDBJ databases">
        <title>Deep-cultivation of Planctomycetes and their phenomic and genomic characterization uncovers novel biology.</title>
        <authorList>
            <person name="Wiegand S."/>
            <person name="Jogler M."/>
            <person name="Boedeker C."/>
            <person name="Pinto D."/>
            <person name="Vollmers J."/>
            <person name="Rivas-Marin E."/>
            <person name="Kohn T."/>
            <person name="Peeters S.H."/>
            <person name="Heuer A."/>
            <person name="Rast P."/>
            <person name="Oberbeckmann S."/>
            <person name="Bunk B."/>
            <person name="Jeske O."/>
            <person name="Meyerdierks A."/>
            <person name="Storesund J.E."/>
            <person name="Kallscheuer N."/>
            <person name="Luecker S."/>
            <person name="Lage O.M."/>
            <person name="Pohl T."/>
            <person name="Merkel B.J."/>
            <person name="Hornburger P."/>
            <person name="Mueller R.-W."/>
            <person name="Bruemmer F."/>
            <person name="Labrenz M."/>
            <person name="Spormann A.M."/>
            <person name="Op den Camp H."/>
            <person name="Overmann J."/>
            <person name="Amann R."/>
            <person name="Jetten M.S.M."/>
            <person name="Mascher T."/>
            <person name="Medema M.H."/>
            <person name="Devos D.P."/>
            <person name="Kaster A.-K."/>
            <person name="Ovreas L."/>
            <person name="Rohde M."/>
            <person name="Galperin M.Y."/>
            <person name="Jogler C."/>
        </authorList>
    </citation>
    <scope>NUCLEOTIDE SEQUENCE [LARGE SCALE GENOMIC DNA]</scope>
    <source>
        <strain evidence="4 5">KS4</strain>
    </source>
</reference>
<dbReference type="InterPro" id="IPR029026">
    <property type="entry name" value="tRNA_m1G_MTases_N"/>
</dbReference>
<evidence type="ECO:0000259" key="3">
    <source>
        <dbReference type="Pfam" id="PF00588"/>
    </source>
</evidence>
<evidence type="ECO:0000256" key="2">
    <source>
        <dbReference type="ARBA" id="ARBA00022679"/>
    </source>
</evidence>
<dbReference type="GO" id="GO:0006396">
    <property type="term" value="P:RNA processing"/>
    <property type="evidence" value="ECO:0007669"/>
    <property type="project" value="InterPro"/>
</dbReference>
<organism evidence="4 5">
    <name type="scientific">Poriferisphaera corsica</name>
    <dbReference type="NCBI Taxonomy" id="2528020"/>
    <lineage>
        <taxon>Bacteria</taxon>
        <taxon>Pseudomonadati</taxon>
        <taxon>Planctomycetota</taxon>
        <taxon>Phycisphaerae</taxon>
        <taxon>Phycisphaerales</taxon>
        <taxon>Phycisphaeraceae</taxon>
        <taxon>Poriferisphaera</taxon>
    </lineage>
</organism>
<dbReference type="EMBL" id="CP036425">
    <property type="protein sequence ID" value="QDU34497.1"/>
    <property type="molecule type" value="Genomic_DNA"/>
</dbReference>
<accession>A0A517YWA7</accession>
<proteinExistence type="predicted"/>
<dbReference type="InterPro" id="IPR029028">
    <property type="entry name" value="Alpha/beta_knot_MTases"/>
</dbReference>
<dbReference type="Proteomes" id="UP000317369">
    <property type="component" value="Chromosome"/>
</dbReference>
<dbReference type="GO" id="GO:0003723">
    <property type="term" value="F:RNA binding"/>
    <property type="evidence" value="ECO:0007669"/>
    <property type="project" value="InterPro"/>
</dbReference>
<gene>
    <name evidence="4" type="ORF">KS4_25670</name>
</gene>
<keyword evidence="1 4" id="KW-0489">Methyltransferase</keyword>
<dbReference type="PANTHER" id="PTHR43191">
    <property type="entry name" value="RRNA METHYLTRANSFERASE 3"/>
    <property type="match status" value="1"/>
</dbReference>
<keyword evidence="2 4" id="KW-0808">Transferase</keyword>
<dbReference type="PANTHER" id="PTHR43191:SF2">
    <property type="entry name" value="RRNA METHYLTRANSFERASE 3, MITOCHONDRIAL"/>
    <property type="match status" value="1"/>
</dbReference>
<dbReference type="InterPro" id="IPR051259">
    <property type="entry name" value="rRNA_Methyltransferase"/>
</dbReference>
<dbReference type="AlphaFoldDB" id="A0A517YWA7"/>
<dbReference type="KEGG" id="pcor:KS4_25670"/>
<dbReference type="SUPFAM" id="SSF55315">
    <property type="entry name" value="L30e-like"/>
    <property type="match status" value="1"/>
</dbReference>
<dbReference type="OrthoDB" id="9794400at2"/>